<dbReference type="EMBL" id="MT143498">
    <property type="protein sequence ID" value="QJA97485.1"/>
    <property type="molecule type" value="Genomic_DNA"/>
</dbReference>
<protein>
    <submittedName>
        <fullName evidence="1">Uncharacterized protein</fullName>
    </submittedName>
</protein>
<name>A0A6M3LXU9_9ZZZZ</name>
<proteinExistence type="predicted"/>
<organism evidence="1">
    <name type="scientific">viral metagenome</name>
    <dbReference type="NCBI Taxonomy" id="1070528"/>
    <lineage>
        <taxon>unclassified sequences</taxon>
        <taxon>metagenomes</taxon>
        <taxon>organismal metagenomes</taxon>
    </lineage>
</organism>
<dbReference type="AlphaFoldDB" id="A0A6M3LXU9"/>
<accession>A0A6M3LXU9</accession>
<gene>
    <name evidence="1" type="ORF">MM415B06181_0003</name>
</gene>
<reference evidence="1" key="1">
    <citation type="submission" date="2020-03" db="EMBL/GenBank/DDBJ databases">
        <title>The deep terrestrial virosphere.</title>
        <authorList>
            <person name="Holmfeldt K."/>
            <person name="Nilsson E."/>
            <person name="Simone D."/>
            <person name="Lopez-Fernandez M."/>
            <person name="Wu X."/>
            <person name="de Brujin I."/>
            <person name="Lundin D."/>
            <person name="Andersson A."/>
            <person name="Bertilsson S."/>
            <person name="Dopson M."/>
        </authorList>
    </citation>
    <scope>NUCLEOTIDE SEQUENCE</scope>
    <source>
        <strain evidence="1">MM415B06181</strain>
    </source>
</reference>
<evidence type="ECO:0000313" key="1">
    <source>
        <dbReference type="EMBL" id="QJA97485.1"/>
    </source>
</evidence>
<sequence>MIKDKFLMKGATTLPEKEQLAEVKRRIRALLPKITDSECHVDGVVINSGHSIRFTIRNKDYLLKGQIIKRVT</sequence>